<dbReference type="AlphaFoldDB" id="A0A645JPT6"/>
<proteinExistence type="predicted"/>
<gene>
    <name evidence="1" type="ORF">SDC9_212526</name>
</gene>
<comment type="caution">
    <text evidence="1">The sequence shown here is derived from an EMBL/GenBank/DDBJ whole genome shotgun (WGS) entry which is preliminary data.</text>
</comment>
<reference evidence="1" key="1">
    <citation type="submission" date="2019-08" db="EMBL/GenBank/DDBJ databases">
        <authorList>
            <person name="Kucharzyk K."/>
            <person name="Murdoch R.W."/>
            <person name="Higgins S."/>
            <person name="Loffler F."/>
        </authorList>
    </citation>
    <scope>NUCLEOTIDE SEQUENCE</scope>
</reference>
<dbReference type="EMBL" id="VSSQ01146067">
    <property type="protein sequence ID" value="MPN64749.1"/>
    <property type="molecule type" value="Genomic_DNA"/>
</dbReference>
<evidence type="ECO:0000313" key="1">
    <source>
        <dbReference type="EMBL" id="MPN64749.1"/>
    </source>
</evidence>
<name>A0A645JPT6_9ZZZZ</name>
<accession>A0A645JPT6</accession>
<protein>
    <submittedName>
        <fullName evidence="1">Uncharacterized protein</fullName>
    </submittedName>
</protein>
<sequence>MIRRPATSDAAERVLQLIRMVDVVRKHPAVAHDFERVFKLNEVFHILGHCCCGKLFDNHLSRRYLRRIFNEV</sequence>
<organism evidence="1">
    <name type="scientific">bioreactor metagenome</name>
    <dbReference type="NCBI Taxonomy" id="1076179"/>
    <lineage>
        <taxon>unclassified sequences</taxon>
        <taxon>metagenomes</taxon>
        <taxon>ecological metagenomes</taxon>
    </lineage>
</organism>